<feature type="non-terminal residue" evidence="14">
    <location>
        <position position="957"/>
    </location>
</feature>
<feature type="domain" description="Exostosin GT47" evidence="12">
    <location>
        <begin position="247"/>
        <end position="439"/>
    </location>
</feature>
<comment type="similarity">
    <text evidence="2">Belongs to the glycosyltransferase 47 family.</text>
</comment>
<evidence type="ECO:0000313" key="15">
    <source>
        <dbReference type="Proteomes" id="UP000271974"/>
    </source>
</evidence>
<dbReference type="OrthoDB" id="5954868at2759"/>
<dbReference type="STRING" id="188477.A0A3S1AQN8"/>
<accession>A0A3S1AQN8</accession>
<reference evidence="14 15" key="1">
    <citation type="submission" date="2019-01" db="EMBL/GenBank/DDBJ databases">
        <title>A draft genome assembly of the solar-powered sea slug Elysia chlorotica.</title>
        <authorList>
            <person name="Cai H."/>
            <person name="Li Q."/>
            <person name="Fang X."/>
            <person name="Li J."/>
            <person name="Curtis N.E."/>
            <person name="Altenburger A."/>
            <person name="Shibata T."/>
            <person name="Feng M."/>
            <person name="Maeda T."/>
            <person name="Schwartz J.A."/>
            <person name="Shigenobu S."/>
            <person name="Lundholm N."/>
            <person name="Nishiyama T."/>
            <person name="Yang H."/>
            <person name="Hasebe M."/>
            <person name="Li S."/>
            <person name="Pierce S.K."/>
            <person name="Wang J."/>
        </authorList>
    </citation>
    <scope>NUCLEOTIDE SEQUENCE [LARGE SCALE GENOMIC DNA]</scope>
    <source>
        <strain evidence="14">EC2010</strain>
        <tissue evidence="14">Whole organism of an adult</tissue>
    </source>
</reference>
<name>A0A3S1AQN8_ELYCH</name>
<dbReference type="EMBL" id="RQTK01001726">
    <property type="protein sequence ID" value="RUS69328.1"/>
    <property type="molecule type" value="Genomic_DNA"/>
</dbReference>
<keyword evidence="3" id="KW-0808">Transferase</keyword>
<keyword evidence="15" id="KW-1185">Reference proteome</keyword>
<keyword evidence="5" id="KW-0256">Endoplasmic reticulum</keyword>
<dbReference type="InterPro" id="IPR029044">
    <property type="entry name" value="Nucleotide-diphossugar_trans"/>
</dbReference>
<dbReference type="Pfam" id="PF09258">
    <property type="entry name" value="Glyco_transf_64"/>
    <property type="match status" value="1"/>
</dbReference>
<keyword evidence="9" id="KW-0175">Coiled coil</keyword>
<sequence>MIRLRGLSELVSFLANTVVMIVATMKKLSKKISKPPVSPAFKVVLALLVVAVLLALLGHNYLSNMAATDGLAARSLSKMFPDGHNRVLGPNNFPFPEGVHYYTDPEGGRPQLKAYQIQIEELRQIKVSLSNDLRDLESKRLHLQTSIQQYKTSIEELKAQHSGLTREMSQLKLTLEQLRFERDESQSYIPNIRAPVHIIKDADPLWDADGADGAGGVNPEQIPEGFHPSSCSMETCFDFSRCSLVSGFPVYFYDPVVHPSSATVFNESVLATVRTFFKENAYRTNMPGDACVFVVFLGGGLSQNQDPLSFREMERFLYDLPYWDGDGRNHVLIYLSQTELYDPLEGVNTGRALVARTIFTGTAFRDGFDIVIPPNIGPVSGENLWKDLPPLSPIRRKLLLSYWGQIVLPSQALSHNSQSRTKHKRMSEQEDPYVSNNRRRHRKPLAVLQNPRGPASSHKNYPFHFLERAIVSSIEGFSNSVQGEILVDTSCEGAKIFSSPPANSSSTLSGAPLGKLPVSDWSLCGTEQARASVLLHSTFSLVLAPLNSTLDSTLAFQTRVLESLAHGSVPVVVGSTLRSRRLLPFAESLQWESAALTLPVPRITEVPFYLQSYPDEDIAAFRLMGRETPHFGKTHFGTYPSRTLPQTLLAVLRRRLDIPALPILDEPSPSVFPANFTPLAYEGPDVEPDTDEVLGPIETPFASETFRRNFSVGLVSDMFNKFGDPFNLYPHTPFQPVLPSESKFLGSNYGFRPVNRGAGGDGVTFSQALGGNFQREQFTIVMLTYKREVVLMQALQRFKGLPFLNKVIVVWNSEIPPSPELKWPQIGVPIKVVKTERNSLNNRFLPYADIETEAILSIDDDAHLRHDEIVFGFRVWREERNRVVGFPGRYHAWNLADQMWNYNSNYSCELSMILTGAAFFHKYYAFLYSYVMPAAIRDKVDEYLNCEDIAMNFLVSH</sequence>
<evidence type="ECO:0000256" key="3">
    <source>
        <dbReference type="ARBA" id="ARBA00022679"/>
    </source>
</evidence>
<feature type="region of interest" description="Disordered" evidence="10">
    <location>
        <begin position="414"/>
        <end position="436"/>
    </location>
</feature>
<keyword evidence="7 11" id="KW-0472">Membrane</keyword>
<keyword evidence="4 11" id="KW-0812">Transmembrane</keyword>
<dbReference type="InterPro" id="IPR004263">
    <property type="entry name" value="Exostosin"/>
</dbReference>
<keyword evidence="8" id="KW-1015">Disulfide bond</keyword>
<dbReference type="GO" id="GO:0016757">
    <property type="term" value="F:glycosyltransferase activity"/>
    <property type="evidence" value="ECO:0007669"/>
    <property type="project" value="InterPro"/>
</dbReference>
<protein>
    <recommendedName>
        <fullName evidence="16">Glycosyl transferase 64 domain-containing protein</fullName>
    </recommendedName>
</protein>
<evidence type="ECO:0000256" key="1">
    <source>
        <dbReference type="ARBA" id="ARBA00004648"/>
    </source>
</evidence>
<dbReference type="PANTHER" id="PTHR48261">
    <property type="entry name" value="ACETYLGLUCOSAMINYLTRANSFERASE"/>
    <property type="match status" value="1"/>
</dbReference>
<feature type="domain" description="Exostosin GT47" evidence="12">
    <location>
        <begin position="519"/>
        <end position="612"/>
    </location>
</feature>
<dbReference type="SUPFAM" id="SSF53448">
    <property type="entry name" value="Nucleotide-diphospho-sugar transferases"/>
    <property type="match status" value="1"/>
</dbReference>
<dbReference type="AlphaFoldDB" id="A0A3S1AQN8"/>
<organism evidence="14 15">
    <name type="scientific">Elysia chlorotica</name>
    <name type="common">Eastern emerald elysia</name>
    <name type="synonym">Sea slug</name>
    <dbReference type="NCBI Taxonomy" id="188477"/>
    <lineage>
        <taxon>Eukaryota</taxon>
        <taxon>Metazoa</taxon>
        <taxon>Spiralia</taxon>
        <taxon>Lophotrochozoa</taxon>
        <taxon>Mollusca</taxon>
        <taxon>Gastropoda</taxon>
        <taxon>Heterobranchia</taxon>
        <taxon>Euthyneura</taxon>
        <taxon>Panpulmonata</taxon>
        <taxon>Sacoglossa</taxon>
        <taxon>Placobranchoidea</taxon>
        <taxon>Plakobranchidae</taxon>
        <taxon>Elysia</taxon>
    </lineage>
</organism>
<evidence type="ECO:0000256" key="10">
    <source>
        <dbReference type="SAM" id="MobiDB-lite"/>
    </source>
</evidence>
<evidence type="ECO:0000256" key="11">
    <source>
        <dbReference type="SAM" id="Phobius"/>
    </source>
</evidence>
<evidence type="ECO:0000256" key="8">
    <source>
        <dbReference type="ARBA" id="ARBA00023157"/>
    </source>
</evidence>
<dbReference type="Gene3D" id="3.90.550.10">
    <property type="entry name" value="Spore Coat Polysaccharide Biosynthesis Protein SpsA, Chain A"/>
    <property type="match status" value="1"/>
</dbReference>
<dbReference type="GO" id="GO:0005789">
    <property type="term" value="C:endoplasmic reticulum membrane"/>
    <property type="evidence" value="ECO:0007669"/>
    <property type="project" value="UniProtKB-SubCell"/>
</dbReference>
<feature type="transmembrane region" description="Helical" evidence="11">
    <location>
        <begin position="43"/>
        <end position="62"/>
    </location>
</feature>
<evidence type="ECO:0000256" key="5">
    <source>
        <dbReference type="ARBA" id="ARBA00022824"/>
    </source>
</evidence>
<evidence type="ECO:0000313" key="14">
    <source>
        <dbReference type="EMBL" id="RUS69328.1"/>
    </source>
</evidence>
<evidence type="ECO:0000256" key="9">
    <source>
        <dbReference type="SAM" id="Coils"/>
    </source>
</evidence>
<dbReference type="GO" id="GO:0015012">
    <property type="term" value="P:heparan sulfate proteoglycan biosynthetic process"/>
    <property type="evidence" value="ECO:0007669"/>
    <property type="project" value="UniProtKB-ARBA"/>
</dbReference>
<evidence type="ECO:0000259" key="12">
    <source>
        <dbReference type="Pfam" id="PF03016"/>
    </source>
</evidence>
<feature type="coiled-coil region" evidence="9">
    <location>
        <begin position="112"/>
        <end position="181"/>
    </location>
</feature>
<dbReference type="InterPro" id="IPR040911">
    <property type="entry name" value="Exostosin_GT47"/>
</dbReference>
<dbReference type="Proteomes" id="UP000271974">
    <property type="component" value="Unassembled WGS sequence"/>
</dbReference>
<proteinExistence type="inferred from homology"/>
<dbReference type="Pfam" id="PF03016">
    <property type="entry name" value="Exostosin_GT47"/>
    <property type="match status" value="2"/>
</dbReference>
<evidence type="ECO:0008006" key="16">
    <source>
        <dbReference type="Google" id="ProtNLM"/>
    </source>
</evidence>
<keyword evidence="6 11" id="KW-1133">Transmembrane helix</keyword>
<evidence type="ECO:0000256" key="4">
    <source>
        <dbReference type="ARBA" id="ARBA00022692"/>
    </source>
</evidence>
<evidence type="ECO:0000256" key="7">
    <source>
        <dbReference type="ARBA" id="ARBA00023136"/>
    </source>
</evidence>
<evidence type="ECO:0000259" key="13">
    <source>
        <dbReference type="Pfam" id="PF09258"/>
    </source>
</evidence>
<evidence type="ECO:0000256" key="6">
    <source>
        <dbReference type="ARBA" id="ARBA00022989"/>
    </source>
</evidence>
<dbReference type="PANTHER" id="PTHR48261:SF4">
    <property type="entry name" value="EXOSTOSIN LIKE GLYCOSYLTRANSFERASE 3"/>
    <property type="match status" value="1"/>
</dbReference>
<comment type="caution">
    <text evidence="14">The sequence shown here is derived from an EMBL/GenBank/DDBJ whole genome shotgun (WGS) entry which is preliminary data.</text>
</comment>
<feature type="domain" description="Glycosyl transferase 64" evidence="13">
    <location>
        <begin position="778"/>
        <end position="957"/>
    </location>
</feature>
<evidence type="ECO:0000256" key="2">
    <source>
        <dbReference type="ARBA" id="ARBA00010271"/>
    </source>
</evidence>
<dbReference type="InterPro" id="IPR015338">
    <property type="entry name" value="GT64_dom"/>
</dbReference>
<gene>
    <name evidence="14" type="ORF">EGW08_022909</name>
</gene>
<comment type="subcellular location">
    <subcellularLocation>
        <location evidence="1">Endoplasmic reticulum membrane</location>
        <topology evidence="1">Single-pass type II membrane protein</topology>
    </subcellularLocation>
</comment>